<reference evidence="2 3" key="1">
    <citation type="submission" date="2020-11" db="EMBL/GenBank/DDBJ databases">
        <authorList>
            <person name="Wallbank WR R."/>
            <person name="Pardo Diaz C."/>
            <person name="Kozak K."/>
            <person name="Martin S."/>
            <person name="Jiggins C."/>
            <person name="Moest M."/>
            <person name="Warren A I."/>
            <person name="Generalovic N T."/>
            <person name="Byers J.R.P. K."/>
            <person name="Montejo-Kovacevich G."/>
            <person name="Yen C E."/>
        </authorList>
    </citation>
    <scope>NUCLEOTIDE SEQUENCE [LARGE SCALE GENOMIC DNA]</scope>
</reference>
<organism evidence="2 3">
    <name type="scientific">Hermetia illucens</name>
    <name type="common">Black soldier fly</name>
    <dbReference type="NCBI Taxonomy" id="343691"/>
    <lineage>
        <taxon>Eukaryota</taxon>
        <taxon>Metazoa</taxon>
        <taxon>Ecdysozoa</taxon>
        <taxon>Arthropoda</taxon>
        <taxon>Hexapoda</taxon>
        <taxon>Insecta</taxon>
        <taxon>Pterygota</taxon>
        <taxon>Neoptera</taxon>
        <taxon>Endopterygota</taxon>
        <taxon>Diptera</taxon>
        <taxon>Brachycera</taxon>
        <taxon>Stratiomyomorpha</taxon>
        <taxon>Stratiomyidae</taxon>
        <taxon>Hermetiinae</taxon>
        <taxon>Hermetia</taxon>
    </lineage>
</organism>
<sequence length="222" mass="25566">MPPKKKGSEIQIARGRLKGALQDLVAPSDDEQSDESEKKYPVPTRGRPPKRSRKEPEEVSSAGPVHESYIMKLFDRSLDLAKYNENTPLYPICRAWIADQPRSSSIRNLRNQRSPSPEKREEGEDLVKEFKNGTIDEVTSMPAVKKFHVPRVPSPTDEQRNADKNDIDLDYDLKSPLVTKDVLLLAHQRRWKNVRSKWMNQTKAHQQKYVTSFELLEALYKG</sequence>
<name>A0A7R8UZ54_HERIL</name>
<dbReference type="GO" id="GO:0000122">
    <property type="term" value="P:negative regulation of transcription by RNA polymerase II"/>
    <property type="evidence" value="ECO:0007669"/>
    <property type="project" value="TreeGrafter"/>
</dbReference>
<evidence type="ECO:0000256" key="1">
    <source>
        <dbReference type="SAM" id="MobiDB-lite"/>
    </source>
</evidence>
<dbReference type="EMBL" id="LR899012">
    <property type="protein sequence ID" value="CAD7089249.1"/>
    <property type="molecule type" value="Genomic_DNA"/>
</dbReference>
<protein>
    <submittedName>
        <fullName evidence="2">Uncharacterized protein</fullName>
    </submittedName>
</protein>
<proteinExistence type="predicted"/>
<dbReference type="InterPro" id="IPR028226">
    <property type="entry name" value="LIN37"/>
</dbReference>
<accession>A0A7R8UZ54</accession>
<dbReference type="OMA" id="CSKDNIN"/>
<evidence type="ECO:0000313" key="2">
    <source>
        <dbReference type="EMBL" id="CAD7089249.1"/>
    </source>
</evidence>
<dbReference type="OrthoDB" id="6287771at2759"/>
<dbReference type="GO" id="GO:0017053">
    <property type="term" value="C:transcription repressor complex"/>
    <property type="evidence" value="ECO:0007669"/>
    <property type="project" value="InterPro"/>
</dbReference>
<dbReference type="PANTHER" id="PTHR31336:SF3">
    <property type="entry name" value="PROTEIN LIN-37 HOMOLOG"/>
    <property type="match status" value="1"/>
</dbReference>
<feature type="region of interest" description="Disordered" evidence="1">
    <location>
        <begin position="15"/>
        <end position="63"/>
    </location>
</feature>
<dbReference type="Proteomes" id="UP000594454">
    <property type="component" value="Chromosome 4"/>
</dbReference>
<dbReference type="AlphaFoldDB" id="A0A7R8UZ54"/>
<evidence type="ECO:0000313" key="3">
    <source>
        <dbReference type="Proteomes" id="UP000594454"/>
    </source>
</evidence>
<dbReference type="Pfam" id="PF15306">
    <property type="entry name" value="LIN37"/>
    <property type="match status" value="1"/>
</dbReference>
<gene>
    <name evidence="2" type="ORF">HERILL_LOCUS11815</name>
</gene>
<feature type="region of interest" description="Disordered" evidence="1">
    <location>
        <begin position="105"/>
        <end position="124"/>
    </location>
</feature>
<dbReference type="InParanoid" id="A0A7R8UZ54"/>
<feature type="compositionally biased region" description="Polar residues" evidence="1">
    <location>
        <begin position="105"/>
        <end position="115"/>
    </location>
</feature>
<dbReference type="GO" id="GO:0031523">
    <property type="term" value="C:Myb complex"/>
    <property type="evidence" value="ECO:0007669"/>
    <property type="project" value="TreeGrafter"/>
</dbReference>
<dbReference type="FunCoup" id="A0A7R8UZ54">
    <property type="interactions" value="978"/>
</dbReference>
<dbReference type="PANTHER" id="PTHR31336">
    <property type="entry name" value="LIN37 HOMOLOG"/>
    <property type="match status" value="1"/>
</dbReference>
<keyword evidence="3" id="KW-1185">Reference proteome</keyword>